<feature type="region of interest" description="Disordered" evidence="1">
    <location>
        <begin position="155"/>
        <end position="246"/>
    </location>
</feature>
<accession>A0A8H7DJ82</accession>
<dbReference type="EMBL" id="JACAZH010000002">
    <property type="protein sequence ID" value="KAF7374293.1"/>
    <property type="molecule type" value="Genomic_DNA"/>
</dbReference>
<feature type="compositionally biased region" description="Acidic residues" evidence="1">
    <location>
        <begin position="33"/>
        <end position="67"/>
    </location>
</feature>
<feature type="compositionally biased region" description="Polar residues" evidence="1">
    <location>
        <begin position="218"/>
        <end position="227"/>
    </location>
</feature>
<feature type="domain" description="Tc1-like transposase DDE" evidence="2">
    <location>
        <begin position="802"/>
        <end position="849"/>
    </location>
</feature>
<organism evidence="3 4">
    <name type="scientific">Mycena sanguinolenta</name>
    <dbReference type="NCBI Taxonomy" id="230812"/>
    <lineage>
        <taxon>Eukaryota</taxon>
        <taxon>Fungi</taxon>
        <taxon>Dikarya</taxon>
        <taxon>Basidiomycota</taxon>
        <taxon>Agaricomycotina</taxon>
        <taxon>Agaricomycetes</taxon>
        <taxon>Agaricomycetidae</taxon>
        <taxon>Agaricales</taxon>
        <taxon>Marasmiineae</taxon>
        <taxon>Mycenaceae</taxon>
        <taxon>Mycena</taxon>
    </lineage>
</organism>
<dbReference type="InterPro" id="IPR038717">
    <property type="entry name" value="Tc1-like_DDE_dom"/>
</dbReference>
<feature type="region of interest" description="Disordered" evidence="1">
    <location>
        <begin position="1"/>
        <end position="75"/>
    </location>
</feature>
<dbReference type="OrthoDB" id="10039611at2759"/>
<comment type="caution">
    <text evidence="3">The sequence shown here is derived from an EMBL/GenBank/DDBJ whole genome shotgun (WGS) entry which is preliminary data.</text>
</comment>
<dbReference type="Proteomes" id="UP000623467">
    <property type="component" value="Unassembled WGS sequence"/>
</dbReference>
<dbReference type="Pfam" id="PF13358">
    <property type="entry name" value="DDE_3"/>
    <property type="match status" value="1"/>
</dbReference>
<gene>
    <name evidence="3" type="ORF">MSAN_00312500</name>
</gene>
<protein>
    <recommendedName>
        <fullName evidence="2">Tc1-like transposase DDE domain-containing protein</fullName>
    </recommendedName>
</protein>
<feature type="region of interest" description="Disordered" evidence="1">
    <location>
        <begin position="264"/>
        <end position="309"/>
    </location>
</feature>
<name>A0A8H7DJ82_9AGAR</name>
<dbReference type="PANTHER" id="PTHR35871:SF1">
    <property type="entry name" value="CXC1-LIKE CYSTEINE CLUSTER ASSOCIATED WITH KDZ TRANSPOSASES DOMAIN-CONTAINING PROTEIN"/>
    <property type="match status" value="1"/>
</dbReference>
<dbReference type="PANTHER" id="PTHR35871">
    <property type="entry name" value="EXPRESSED PROTEIN"/>
    <property type="match status" value="1"/>
</dbReference>
<dbReference type="InterPro" id="IPR036397">
    <property type="entry name" value="RNaseH_sf"/>
</dbReference>
<feature type="compositionally biased region" description="Acidic residues" evidence="1">
    <location>
        <begin position="237"/>
        <end position="246"/>
    </location>
</feature>
<dbReference type="Gene3D" id="3.30.420.10">
    <property type="entry name" value="Ribonuclease H-like superfamily/Ribonuclease H"/>
    <property type="match status" value="1"/>
</dbReference>
<dbReference type="GO" id="GO:0003676">
    <property type="term" value="F:nucleic acid binding"/>
    <property type="evidence" value="ECO:0007669"/>
    <property type="project" value="InterPro"/>
</dbReference>
<feature type="compositionally biased region" description="Pro residues" evidence="1">
    <location>
        <begin position="282"/>
        <end position="294"/>
    </location>
</feature>
<evidence type="ECO:0000256" key="1">
    <source>
        <dbReference type="SAM" id="MobiDB-lite"/>
    </source>
</evidence>
<feature type="region of interest" description="Disordered" evidence="1">
    <location>
        <begin position="94"/>
        <end position="139"/>
    </location>
</feature>
<feature type="compositionally biased region" description="Polar residues" evidence="1">
    <location>
        <begin position="199"/>
        <end position="209"/>
    </location>
</feature>
<evidence type="ECO:0000259" key="2">
    <source>
        <dbReference type="Pfam" id="PF13358"/>
    </source>
</evidence>
<keyword evidence="4" id="KW-1185">Reference proteome</keyword>
<evidence type="ECO:0000313" key="3">
    <source>
        <dbReference type="EMBL" id="KAF7374293.1"/>
    </source>
</evidence>
<reference evidence="3" key="1">
    <citation type="submission" date="2020-05" db="EMBL/GenBank/DDBJ databases">
        <title>Mycena genomes resolve the evolution of fungal bioluminescence.</title>
        <authorList>
            <person name="Tsai I.J."/>
        </authorList>
    </citation>
    <scope>NUCLEOTIDE SEQUENCE</scope>
    <source>
        <strain evidence="3">160909Yilan</strain>
    </source>
</reference>
<proteinExistence type="predicted"/>
<evidence type="ECO:0000313" key="4">
    <source>
        <dbReference type="Proteomes" id="UP000623467"/>
    </source>
</evidence>
<feature type="compositionally biased region" description="Basic and acidic residues" evidence="1">
    <location>
        <begin position="1"/>
        <end position="18"/>
    </location>
</feature>
<sequence>MSIDVERKVIENEQDNREHIKKRFQAASPDAEHAEDSEDNTDPEPADLSDFEFDSENEPEISVLEENDVPHPKDHTSMVQWLKISDEHLASLHTTAAPVRRGNYHTTKIGKNLSMRREQELRKKENERKAREEEEDKRNGLKLSLIHTFLLRAKPVSPSPELPQPEMDTPPVNAAPETDQWPSDTVPMDIDAFLDEEPTQSTREASTINADPDPDSLQLPSGTSSMTAHRATIKEVVDDEDEDELDVEPCQLSLEALAEEGLDDLPWDPSEEVSPRPASPAVHPPNASPNPPQSPKHSLPPGAAAYLPGQHGFIMPNRAQRWKMPSPVPSNESVDAAIENLQDILHPRRGTGRGHKKSNLDLVTTARLECMIRFLRLYKASGYAGWTLHSETIATASGKSGSKTWLGRKIRQWCISFCKNKQNLPTHKYRRFNSSILSDEDIAGDIFLHLQSLSKFVLAKDIVQYVATPEFQARLRVKRKISLRTAQRWMKKMGYRWKKEPKGMYSDGHEREDVVNYRQNVFLPRWRDFESRARWYKDGLTDAQVDLDAQMRAFMSSAADARIVVIWRHDESTFYCHDHRDLCWVHESEQATIKAKGEGASQMVGDFVSDVYGWMRSKKPDANGEYKRARNLLKPGNTREGYQTNQTILDQATVAMDILDADYRDEKHVLAYDNATIHTARAPDTLSAVNMTAKPSLNFNKVKGADDIARCVRMRDATFRDGTPQCLYFPDGSFKGMKILISERRAKGHDLSDPDAPAPNSLSTKKIKAQCGSNFKCRHTTSTNCCLKKILYLEPDFQVQKSMLEEHCEKRGFEVSFFPKYHPELNFIEQCWGYAKRIYRMFPPSSKEEDLTRNMLEALDSVPLASMRRFATRSSRFADAYFRSLNGADAAWANKRYRGHRTLPPSYLEDLRWRKAHRSRPV</sequence>
<dbReference type="AlphaFoldDB" id="A0A8H7DJ82"/>
<feature type="compositionally biased region" description="Basic and acidic residues" evidence="1">
    <location>
        <begin position="115"/>
        <end position="139"/>
    </location>
</feature>